<proteinExistence type="inferred from homology"/>
<dbReference type="eggNOG" id="COG3454">
    <property type="taxonomic scope" value="Bacteria"/>
</dbReference>
<comment type="similarity">
    <text evidence="1">Belongs to the metallo-dependent hydrolases superfamily. NagA family.</text>
</comment>
<dbReference type="STRING" id="1449351.RISW2_12795"/>
<evidence type="ECO:0000256" key="2">
    <source>
        <dbReference type="ARBA" id="ARBA00022801"/>
    </source>
</evidence>
<dbReference type="InterPro" id="IPR032466">
    <property type="entry name" value="Metal_Hydrolase"/>
</dbReference>
<dbReference type="GO" id="GO:0006046">
    <property type="term" value="P:N-acetylglucosamine catabolic process"/>
    <property type="evidence" value="ECO:0007669"/>
    <property type="project" value="TreeGrafter"/>
</dbReference>
<dbReference type="PANTHER" id="PTHR11113">
    <property type="entry name" value="N-ACETYLGLUCOSAMINE-6-PHOSPHATE DEACETYLASE"/>
    <property type="match status" value="1"/>
</dbReference>
<name>X7FEX7_9RHOB</name>
<sequence>MMTEIRPVLPPRARSVRVRLTGATVLRGGMLQRRSVAIEDGRISKGPLPEVDLSGFLVLPGIVDLHAERPIPQHAVPQHAGARHTATFLAAIEREAAANGVTTAWIAQGWSWEGGTAAPEAAQAFLAAHEGFVATRGLIDLRVSLSCETHTVETRDALLAAVRRHRVDLVLFTDRLSQLVRSGAAPSLPGARADLASRMRRAAGERREVPRHLCRLAEGFDTLGVTYGSLDDADGETRETWAMIGAKLCARPVSRKAAALSRAVGDPVAVPAAQVLDESGTAHDLVRDGLCSALISNGVYSALADAAFGLVEAGTLSLPQAWALISSGPAEILRLPDRGVIDYGRRADLTLVNARTRSIEGTICAGRIAHLAGEAADRFVQSSGAVSALAATG</sequence>
<keyword evidence="4" id="KW-1185">Reference proteome</keyword>
<dbReference type="PANTHER" id="PTHR11113:SF14">
    <property type="entry name" value="N-ACETYLGLUCOSAMINE-6-PHOSPHATE DEACETYLASE"/>
    <property type="match status" value="1"/>
</dbReference>
<gene>
    <name evidence="3" type="ORF">RISW2_12795</name>
</gene>
<evidence type="ECO:0000313" key="3">
    <source>
        <dbReference type="EMBL" id="ETX30539.1"/>
    </source>
</evidence>
<dbReference type="InterPro" id="IPR011059">
    <property type="entry name" value="Metal-dep_hydrolase_composite"/>
</dbReference>
<dbReference type="GO" id="GO:0008448">
    <property type="term" value="F:N-acetylglucosamine-6-phosphate deacetylase activity"/>
    <property type="evidence" value="ECO:0007669"/>
    <property type="project" value="TreeGrafter"/>
</dbReference>
<dbReference type="AlphaFoldDB" id="X7FEX7"/>
<comment type="caution">
    <text evidence="3">The sequence shown here is derived from an EMBL/GenBank/DDBJ whole genome shotgun (WGS) entry which is preliminary data.</text>
</comment>
<dbReference type="Gene3D" id="2.30.40.10">
    <property type="entry name" value="Urease, subunit C, domain 1"/>
    <property type="match status" value="1"/>
</dbReference>
<accession>X7FEX7</accession>
<evidence type="ECO:0000256" key="1">
    <source>
        <dbReference type="ARBA" id="ARBA00010716"/>
    </source>
</evidence>
<evidence type="ECO:0000313" key="4">
    <source>
        <dbReference type="Proteomes" id="UP000023430"/>
    </source>
</evidence>
<protein>
    <submittedName>
        <fullName evidence="3">Alkylphosphonate utilization protein</fullName>
    </submittedName>
</protein>
<dbReference type="SUPFAM" id="SSF51338">
    <property type="entry name" value="Composite domain of metallo-dependent hydrolases"/>
    <property type="match status" value="1"/>
</dbReference>
<dbReference type="SUPFAM" id="SSF51556">
    <property type="entry name" value="Metallo-dependent hydrolases"/>
    <property type="match status" value="1"/>
</dbReference>
<dbReference type="PATRIC" id="fig|1449351.3.peg.599"/>
<dbReference type="RefSeq" id="WP_341872001.1">
    <property type="nucleotide sequence ID" value="NZ_JAME01000003.1"/>
</dbReference>
<keyword evidence="2" id="KW-0378">Hydrolase</keyword>
<dbReference type="EMBL" id="JAME01000003">
    <property type="protein sequence ID" value="ETX30539.1"/>
    <property type="molecule type" value="Genomic_DNA"/>
</dbReference>
<dbReference type="Proteomes" id="UP000023430">
    <property type="component" value="Unassembled WGS sequence"/>
</dbReference>
<dbReference type="Gene3D" id="3.20.20.140">
    <property type="entry name" value="Metal-dependent hydrolases"/>
    <property type="match status" value="2"/>
</dbReference>
<organism evidence="3 4">
    <name type="scientific">Roseivivax isoporae LMG 25204</name>
    <dbReference type="NCBI Taxonomy" id="1449351"/>
    <lineage>
        <taxon>Bacteria</taxon>
        <taxon>Pseudomonadati</taxon>
        <taxon>Pseudomonadota</taxon>
        <taxon>Alphaproteobacteria</taxon>
        <taxon>Rhodobacterales</taxon>
        <taxon>Roseobacteraceae</taxon>
        <taxon>Roseivivax</taxon>
    </lineage>
</organism>
<reference evidence="3 4" key="1">
    <citation type="submission" date="2014-01" db="EMBL/GenBank/DDBJ databases">
        <title>Roseivivax isoporae LMG 25204 Genome Sequencing.</title>
        <authorList>
            <person name="Lai Q."/>
            <person name="Li G."/>
            <person name="Shao Z."/>
        </authorList>
    </citation>
    <scope>NUCLEOTIDE SEQUENCE [LARGE SCALE GENOMIC DNA]</scope>
    <source>
        <strain evidence="3 4">LMG 25204</strain>
    </source>
</reference>